<dbReference type="OrthoDB" id="21342at2"/>
<proteinExistence type="predicted"/>
<dbReference type="GO" id="GO:0008276">
    <property type="term" value="F:protein methyltransferase activity"/>
    <property type="evidence" value="ECO:0007669"/>
    <property type="project" value="TreeGrafter"/>
</dbReference>
<dbReference type="PANTHER" id="PTHR43648:SF1">
    <property type="entry name" value="ELECTRON TRANSFER FLAVOPROTEIN BETA SUBUNIT LYSINE METHYLTRANSFERASE"/>
    <property type="match status" value="1"/>
</dbReference>
<dbReference type="EC" id="2.1.1.-" evidence="3"/>
<evidence type="ECO:0000313" key="3">
    <source>
        <dbReference type="EMBL" id="BAN01311.1"/>
    </source>
</evidence>
<dbReference type="GO" id="GO:0005840">
    <property type="term" value="C:ribosome"/>
    <property type="evidence" value="ECO:0007669"/>
    <property type="project" value="UniProtKB-KW"/>
</dbReference>
<dbReference type="InterPro" id="IPR029063">
    <property type="entry name" value="SAM-dependent_MTases_sf"/>
</dbReference>
<dbReference type="GO" id="GO:0032259">
    <property type="term" value="P:methylation"/>
    <property type="evidence" value="ECO:0007669"/>
    <property type="project" value="UniProtKB-KW"/>
</dbReference>
<name>A0A6C7E3P0_ILUCY</name>
<keyword evidence="4" id="KW-1185">Reference proteome</keyword>
<keyword evidence="3" id="KW-0689">Ribosomal protein</keyword>
<dbReference type="Proteomes" id="UP000011863">
    <property type="component" value="Chromosome"/>
</dbReference>
<evidence type="ECO:0000313" key="4">
    <source>
        <dbReference type="Proteomes" id="UP000011863"/>
    </source>
</evidence>
<keyword evidence="1 3" id="KW-0489">Methyltransferase</keyword>
<dbReference type="RefSeq" id="WP_015440558.1">
    <property type="nucleotide sequence ID" value="NC_020520.1"/>
</dbReference>
<keyword evidence="3" id="KW-0687">Ribonucleoprotein</keyword>
<dbReference type="AlphaFoldDB" id="A0A6C7E3P0"/>
<dbReference type="KEGG" id="aym:YM304_09970"/>
<dbReference type="InterPro" id="IPR050078">
    <property type="entry name" value="Ribosomal_L11_MeTrfase_PrmA"/>
</dbReference>
<dbReference type="EMBL" id="AP012057">
    <property type="protein sequence ID" value="BAN01311.1"/>
    <property type="molecule type" value="Genomic_DNA"/>
</dbReference>
<dbReference type="SUPFAM" id="SSF53335">
    <property type="entry name" value="S-adenosyl-L-methionine-dependent methyltransferases"/>
    <property type="match status" value="1"/>
</dbReference>
<gene>
    <name evidence="3" type="primary">prmA</name>
    <name evidence="3" type="ORF">YM304_09970</name>
</gene>
<dbReference type="PANTHER" id="PTHR43648">
    <property type="entry name" value="ELECTRON TRANSFER FLAVOPROTEIN BETA SUBUNIT LYSINE METHYLTRANSFERASE"/>
    <property type="match status" value="1"/>
</dbReference>
<protein>
    <submittedName>
        <fullName evidence="3">Ribosomal protein L11 methyltransferase</fullName>
        <ecNumber evidence="3">2.1.1.-</ecNumber>
    </submittedName>
</protein>
<accession>A0A6C7E3P0</accession>
<evidence type="ECO:0000256" key="2">
    <source>
        <dbReference type="ARBA" id="ARBA00022679"/>
    </source>
</evidence>
<keyword evidence="2 3" id="KW-0808">Transferase</keyword>
<dbReference type="Gene3D" id="3.40.50.150">
    <property type="entry name" value="Vaccinia Virus protein VP39"/>
    <property type="match status" value="1"/>
</dbReference>
<sequence length="304" mass="31412">MTTASGDQPPLDGLNTDGLDLGGTETIIGVTVPSALGDIVADRFWQLGVRAVSEVDVGDGLVEVSSSVGNEQASVDRAIATFDADWSVRVTSAPVAGADDWKQFARPVEYAPGAFIVPSWNPTPTEPHVERVTVIEPGSAFGLGDHPTTTGSMQLVADVLSGAARDDESAVESVLDVGCGTGALAILAAQMGVPTIRAIDVAIAAVDATLHNADLNDVAGRIDVDTTPIAALERTYDLVVANILAPVLVSLADDLVRLTAPGGSLIISGILEERHDHVLAALAPLAPSQSVVRDGWITIRLTHP</sequence>
<organism evidence="3 4">
    <name type="scientific">Ilumatobacter coccineus (strain NBRC 103263 / KCTC 29153 / YM16-304)</name>
    <dbReference type="NCBI Taxonomy" id="1313172"/>
    <lineage>
        <taxon>Bacteria</taxon>
        <taxon>Bacillati</taxon>
        <taxon>Actinomycetota</taxon>
        <taxon>Acidimicrobiia</taxon>
        <taxon>Acidimicrobiales</taxon>
        <taxon>Ilumatobacteraceae</taxon>
        <taxon>Ilumatobacter</taxon>
    </lineage>
</organism>
<dbReference type="CDD" id="cd02440">
    <property type="entry name" value="AdoMet_MTases"/>
    <property type="match status" value="1"/>
</dbReference>
<reference evidence="3 4" key="1">
    <citation type="journal article" date="2013" name="Int. J. Syst. Evol. Microbiol.">
        <title>Ilumatobacter nonamiense sp. nov. and Ilumatobacter coccineum sp. nov., isolated from seashore sand.</title>
        <authorList>
            <person name="Matsumoto A."/>
            <person name="Kasai H."/>
            <person name="Matsuo Y."/>
            <person name="Shizuri Y."/>
            <person name="Ichikawa N."/>
            <person name="Fujita N."/>
            <person name="Omura S."/>
            <person name="Takahashi Y."/>
        </authorList>
    </citation>
    <scope>NUCLEOTIDE SEQUENCE [LARGE SCALE GENOMIC DNA]</scope>
    <source>
        <strain evidence="4">NBRC 103263 / KCTC 29153 / YM16-304</strain>
    </source>
</reference>
<evidence type="ECO:0000256" key="1">
    <source>
        <dbReference type="ARBA" id="ARBA00022603"/>
    </source>
</evidence>
<dbReference type="Pfam" id="PF06325">
    <property type="entry name" value="PrmA"/>
    <property type="match status" value="1"/>
</dbReference>